<evidence type="ECO:0000313" key="1">
    <source>
        <dbReference type="EMBL" id="AUQ93535.1"/>
    </source>
</evidence>
<dbReference type="AlphaFoldDB" id="A0A2I7JT48"/>
<dbReference type="Proteomes" id="UP000236447">
    <property type="component" value="Chromosome"/>
</dbReference>
<reference evidence="2 3" key="1">
    <citation type="journal article" date="2017" name="Front. Microbiol.">
        <title>Phaeobacter piscinae sp. nov., a species of the Roseobacter group and potential aquaculture probiont.</title>
        <authorList>
            <person name="Sonnenschein E.C."/>
            <person name="Phippen C.B.W."/>
            <person name="Nielsen K.F."/>
            <person name="Mateiu R.V."/>
            <person name="Melchiorsen J."/>
            <person name="Gram L."/>
            <person name="Overmann J."/>
            <person name="Freese H.M."/>
        </authorList>
    </citation>
    <scope>NUCLEOTIDE SEQUENCE [LARGE SCALE GENOMIC DNA]</scope>
    <source>
        <strain evidence="2 3">P88</strain>
    </source>
</reference>
<dbReference type="EMBL" id="CP010705">
    <property type="protein sequence ID" value="AUQ93535.1"/>
    <property type="molecule type" value="Genomic_DNA"/>
</dbReference>
<evidence type="ECO:0000313" key="4">
    <source>
        <dbReference type="Proteomes" id="UP000236536"/>
    </source>
</evidence>
<sequence>MLHYVGQDVSVKSVSVCVVDGEGEVIARGETSSDPDAIASFLSEYAAEPERIVHESGILAIWRPGESEKRGLLVICIDARLAHKALSGRIRPTIGRWLRSLRQSIRNDGRTRE</sequence>
<reference evidence="3 4" key="2">
    <citation type="journal article" date="2017" name="Genome Biol. Evol.">
        <title>Trajectories and Drivers of Genome Evolution in Surface-Associated Marine Phaeobacter.</title>
        <authorList>
            <person name="Freese H.M."/>
            <person name="Sikorski J."/>
            <person name="Bunk B."/>
            <person name="Scheuner C."/>
            <person name="Meier-Kolthoff J.P."/>
            <person name="Sproer C."/>
            <person name="Gram L."/>
            <person name="Overmann J."/>
        </authorList>
    </citation>
    <scope>NUCLEOTIDE SEQUENCE [LARGE SCALE GENOMIC DNA]</scope>
    <source>
        <strain evidence="1 4">P66</strain>
        <strain evidence="2 3">P88</strain>
    </source>
</reference>
<reference evidence="1 4" key="3">
    <citation type="journal article" date="2017" name="Int. J. Syst. Evol. Microbiol.">
        <title>Adaptation of Surface-Associated Bacteria to the Open Ocean: A Genomically Distinct Subpopulation of Phaeobacter gallaeciensis Colonizes Pacific Mesozooplankton.</title>
        <authorList>
            <person name="Freese H.M."/>
            <person name="Methner A."/>
            <person name="Overmann J."/>
        </authorList>
    </citation>
    <scope>NUCLEOTIDE SEQUENCE [LARGE SCALE GENOMIC DNA]</scope>
    <source>
        <strain evidence="1 4">P66</strain>
    </source>
</reference>
<evidence type="ECO:0000313" key="3">
    <source>
        <dbReference type="Proteomes" id="UP000236447"/>
    </source>
</evidence>
<dbReference type="EMBL" id="CP010725">
    <property type="protein sequence ID" value="AUQ99985.1"/>
    <property type="molecule type" value="Genomic_DNA"/>
</dbReference>
<keyword evidence="4" id="KW-1185">Reference proteome</keyword>
<proteinExistence type="predicted"/>
<name>A0A2I7JT48_9RHOB</name>
<protein>
    <submittedName>
        <fullName evidence="2">Transposase</fullName>
    </submittedName>
</protein>
<accession>A0A2I7JT48</accession>
<gene>
    <name evidence="1" type="ORF">PhaeoP66_00720</name>
    <name evidence="2" type="ORF">PhaeoP88_02642</name>
</gene>
<evidence type="ECO:0000313" key="2">
    <source>
        <dbReference type="EMBL" id="AUQ99985.1"/>
    </source>
</evidence>
<dbReference type="Proteomes" id="UP000236536">
    <property type="component" value="Chromosome"/>
</dbReference>
<organism evidence="2 3">
    <name type="scientific">Phaeobacter inhibens</name>
    <dbReference type="NCBI Taxonomy" id="221822"/>
    <lineage>
        <taxon>Bacteria</taxon>
        <taxon>Pseudomonadati</taxon>
        <taxon>Pseudomonadota</taxon>
        <taxon>Alphaproteobacteria</taxon>
        <taxon>Rhodobacterales</taxon>
        <taxon>Roseobacteraceae</taxon>
        <taxon>Phaeobacter</taxon>
    </lineage>
</organism>